<feature type="DNA-binding region" description="H-T-H motif" evidence="4">
    <location>
        <begin position="36"/>
        <end position="55"/>
    </location>
</feature>
<keyword evidence="1" id="KW-0805">Transcription regulation</keyword>
<protein>
    <submittedName>
        <fullName evidence="6">Transcriptional regulator, TetR family</fullName>
    </submittedName>
</protein>
<dbReference type="Gene3D" id="1.10.357.10">
    <property type="entry name" value="Tetracycline Repressor, domain 2"/>
    <property type="match status" value="1"/>
</dbReference>
<dbReference type="InterPro" id="IPR050109">
    <property type="entry name" value="HTH-type_TetR-like_transc_reg"/>
</dbReference>
<dbReference type="PRINTS" id="PR00455">
    <property type="entry name" value="HTHTETR"/>
</dbReference>
<organism evidence="6 7">
    <name type="scientific">Devosia lucknowensis</name>
    <dbReference type="NCBI Taxonomy" id="1096929"/>
    <lineage>
        <taxon>Bacteria</taxon>
        <taxon>Pseudomonadati</taxon>
        <taxon>Pseudomonadota</taxon>
        <taxon>Alphaproteobacteria</taxon>
        <taxon>Hyphomicrobiales</taxon>
        <taxon>Devosiaceae</taxon>
        <taxon>Devosia</taxon>
    </lineage>
</organism>
<evidence type="ECO:0000313" key="7">
    <source>
        <dbReference type="Proteomes" id="UP000194474"/>
    </source>
</evidence>
<evidence type="ECO:0000256" key="1">
    <source>
        <dbReference type="ARBA" id="ARBA00023015"/>
    </source>
</evidence>
<evidence type="ECO:0000256" key="4">
    <source>
        <dbReference type="PROSITE-ProRule" id="PRU00335"/>
    </source>
</evidence>
<dbReference type="InterPro" id="IPR009057">
    <property type="entry name" value="Homeodomain-like_sf"/>
</dbReference>
<reference evidence="7" key="1">
    <citation type="submission" date="2017-04" db="EMBL/GenBank/DDBJ databases">
        <authorList>
            <person name="Varghese N."/>
            <person name="Submissions S."/>
        </authorList>
    </citation>
    <scope>NUCLEOTIDE SEQUENCE [LARGE SCALE GENOMIC DNA]</scope>
</reference>
<dbReference type="OrthoDB" id="9811084at2"/>
<evidence type="ECO:0000256" key="3">
    <source>
        <dbReference type="ARBA" id="ARBA00023163"/>
    </source>
</evidence>
<dbReference type="PANTHER" id="PTHR30055">
    <property type="entry name" value="HTH-TYPE TRANSCRIPTIONAL REGULATOR RUTR"/>
    <property type="match status" value="1"/>
</dbReference>
<evidence type="ECO:0000259" key="5">
    <source>
        <dbReference type="PROSITE" id="PS50977"/>
    </source>
</evidence>
<sequence>MHLAMGIREQKREETLKRITQCAMTLFAREGYEATTIDAVAAAAGISRRTFFHYFKSKDDILLSQQAGMGEQLIAALSAEPDAGSPWKTLASAMRRIAASYPVDELVAIDRMMMSIEAVQQRKQASYIRDEKLIFAALQQRWPAAEAMSLRMAAMLSISLSRLSLDAWRVDGGTGPLVHYLDAAIEALPSGNAKG</sequence>
<dbReference type="InterPro" id="IPR001647">
    <property type="entry name" value="HTH_TetR"/>
</dbReference>
<dbReference type="SUPFAM" id="SSF46689">
    <property type="entry name" value="Homeodomain-like"/>
    <property type="match status" value="1"/>
</dbReference>
<evidence type="ECO:0000256" key="2">
    <source>
        <dbReference type="ARBA" id="ARBA00023125"/>
    </source>
</evidence>
<name>A0A1Y6F5I2_9HYPH</name>
<keyword evidence="2 4" id="KW-0238">DNA-binding</keyword>
<dbReference type="PANTHER" id="PTHR30055:SF238">
    <property type="entry name" value="MYCOFACTOCIN BIOSYNTHESIS TRANSCRIPTIONAL REGULATOR MFTR-RELATED"/>
    <property type="match status" value="1"/>
</dbReference>
<dbReference type="AlphaFoldDB" id="A0A1Y6F5I2"/>
<gene>
    <name evidence="6" type="ORF">SAMN06295905_1786</name>
</gene>
<dbReference type="Gene3D" id="1.10.10.60">
    <property type="entry name" value="Homeodomain-like"/>
    <property type="match status" value="1"/>
</dbReference>
<dbReference type="Pfam" id="PF00440">
    <property type="entry name" value="TetR_N"/>
    <property type="match status" value="1"/>
</dbReference>
<dbReference type="PROSITE" id="PS50977">
    <property type="entry name" value="HTH_TETR_2"/>
    <property type="match status" value="1"/>
</dbReference>
<keyword evidence="3" id="KW-0804">Transcription</keyword>
<feature type="domain" description="HTH tetR-type" evidence="5">
    <location>
        <begin position="13"/>
        <end position="73"/>
    </location>
</feature>
<proteinExistence type="predicted"/>
<dbReference type="GO" id="GO:0000976">
    <property type="term" value="F:transcription cis-regulatory region binding"/>
    <property type="evidence" value="ECO:0007669"/>
    <property type="project" value="TreeGrafter"/>
</dbReference>
<evidence type="ECO:0000313" key="6">
    <source>
        <dbReference type="EMBL" id="SMQ70125.1"/>
    </source>
</evidence>
<dbReference type="PROSITE" id="PS01081">
    <property type="entry name" value="HTH_TETR_1"/>
    <property type="match status" value="1"/>
</dbReference>
<accession>A0A1Y6F5I2</accession>
<dbReference type="EMBL" id="FXWK01000001">
    <property type="protein sequence ID" value="SMQ70125.1"/>
    <property type="molecule type" value="Genomic_DNA"/>
</dbReference>
<dbReference type="Proteomes" id="UP000194474">
    <property type="component" value="Unassembled WGS sequence"/>
</dbReference>
<keyword evidence="7" id="KW-1185">Reference proteome</keyword>
<dbReference type="GO" id="GO:0003700">
    <property type="term" value="F:DNA-binding transcription factor activity"/>
    <property type="evidence" value="ECO:0007669"/>
    <property type="project" value="TreeGrafter"/>
</dbReference>
<dbReference type="InterPro" id="IPR023772">
    <property type="entry name" value="DNA-bd_HTH_TetR-type_CS"/>
</dbReference>